<dbReference type="PANTHER" id="PTHR34072:SF49">
    <property type="entry name" value="RIBONUCLEASE H"/>
    <property type="match status" value="1"/>
</dbReference>
<name>A0ABD0QSU7_CIRMR</name>
<organism evidence="2 3">
    <name type="scientific">Cirrhinus mrigala</name>
    <name type="common">Mrigala</name>
    <dbReference type="NCBI Taxonomy" id="683832"/>
    <lineage>
        <taxon>Eukaryota</taxon>
        <taxon>Metazoa</taxon>
        <taxon>Chordata</taxon>
        <taxon>Craniata</taxon>
        <taxon>Vertebrata</taxon>
        <taxon>Euteleostomi</taxon>
        <taxon>Actinopterygii</taxon>
        <taxon>Neopterygii</taxon>
        <taxon>Teleostei</taxon>
        <taxon>Ostariophysi</taxon>
        <taxon>Cypriniformes</taxon>
        <taxon>Cyprinidae</taxon>
        <taxon>Labeoninae</taxon>
        <taxon>Labeonini</taxon>
        <taxon>Cirrhinus</taxon>
    </lineage>
</organism>
<comment type="caution">
    <text evidence="2">The sequence shown here is derived from an EMBL/GenBank/DDBJ whole genome shotgun (WGS) entry which is preliminary data.</text>
</comment>
<dbReference type="SUPFAM" id="SSF56672">
    <property type="entry name" value="DNA/RNA polymerases"/>
    <property type="match status" value="1"/>
</dbReference>
<accession>A0ABD0QSU7</accession>
<dbReference type="InterPro" id="IPR043502">
    <property type="entry name" value="DNA/RNA_pol_sf"/>
</dbReference>
<protein>
    <recommendedName>
        <fullName evidence="1">Reverse transcriptase/retrotransposon-derived protein RNase H-like domain-containing protein</fullName>
    </recommendedName>
</protein>
<sequence length="287" mass="32210">GTEALGDRVFSIEIQQPEAPKKCHFLRKSVKFLGHVIDGTGVSVDEEKVKVISAFQKEDLIKEDGAIPSQKKIRSFLGMVLYFIHSGFIPSCSRIARPLFNLTAGQKRSVKSASGRRRAGTFWELTPQDWTPDCDVAFEELKRALVVSVVLAHPDFERPFLLCTDASLDGLGAVLSQIPTGEDKARPIAFASKALNRSQTKYPAHSLEFLALKWAVCDKFSHWLKGHEFTVWTDNNSLTYIMTKPKLDACEQHWVSKLAPYSFQIKYVPGKLNVVADMLSRDPFVRP</sequence>
<dbReference type="InterPro" id="IPR043128">
    <property type="entry name" value="Rev_trsase/Diguanyl_cyclase"/>
</dbReference>
<feature type="non-terminal residue" evidence="2">
    <location>
        <position position="287"/>
    </location>
</feature>
<reference evidence="2 3" key="1">
    <citation type="submission" date="2024-05" db="EMBL/GenBank/DDBJ databases">
        <title>Genome sequencing and assembly of Indian major carp, Cirrhinus mrigala (Hamilton, 1822).</title>
        <authorList>
            <person name="Mohindra V."/>
            <person name="Chowdhury L.M."/>
            <person name="Lal K."/>
            <person name="Jena J.K."/>
        </authorList>
    </citation>
    <scope>NUCLEOTIDE SEQUENCE [LARGE SCALE GENOMIC DNA]</scope>
    <source>
        <strain evidence="2">CM1030</strain>
        <tissue evidence="2">Blood</tissue>
    </source>
</reference>
<gene>
    <name evidence="2" type="ORF">M9458_016345</name>
</gene>
<dbReference type="FunFam" id="3.10.20.370:FF:000001">
    <property type="entry name" value="Retrovirus-related Pol polyprotein from transposon 17.6-like protein"/>
    <property type="match status" value="1"/>
</dbReference>
<dbReference type="Proteomes" id="UP001529510">
    <property type="component" value="Unassembled WGS sequence"/>
</dbReference>
<keyword evidence="3" id="KW-1185">Reference proteome</keyword>
<dbReference type="Pfam" id="PF17919">
    <property type="entry name" value="RT_RNaseH_2"/>
    <property type="match status" value="1"/>
</dbReference>
<feature type="domain" description="Reverse transcriptase/retrotransposon-derived protein RNase H-like" evidence="1">
    <location>
        <begin position="130"/>
        <end position="231"/>
    </location>
</feature>
<evidence type="ECO:0000313" key="3">
    <source>
        <dbReference type="Proteomes" id="UP001529510"/>
    </source>
</evidence>
<proteinExistence type="predicted"/>
<dbReference type="EMBL" id="JAMKFB020000007">
    <property type="protein sequence ID" value="KAL0189246.1"/>
    <property type="molecule type" value="Genomic_DNA"/>
</dbReference>
<dbReference type="Gene3D" id="3.30.70.270">
    <property type="match status" value="1"/>
</dbReference>
<dbReference type="Gene3D" id="3.10.20.370">
    <property type="match status" value="1"/>
</dbReference>
<dbReference type="InterPro" id="IPR041577">
    <property type="entry name" value="RT_RNaseH_2"/>
</dbReference>
<dbReference type="AlphaFoldDB" id="A0ABD0QSU7"/>
<feature type="non-terminal residue" evidence="2">
    <location>
        <position position="1"/>
    </location>
</feature>
<dbReference type="CDD" id="cd09274">
    <property type="entry name" value="RNase_HI_RT_Ty3"/>
    <property type="match status" value="1"/>
</dbReference>
<evidence type="ECO:0000313" key="2">
    <source>
        <dbReference type="EMBL" id="KAL0189246.1"/>
    </source>
</evidence>
<evidence type="ECO:0000259" key="1">
    <source>
        <dbReference type="Pfam" id="PF17919"/>
    </source>
</evidence>
<dbReference type="PANTHER" id="PTHR34072">
    <property type="entry name" value="ENZYMATIC POLYPROTEIN-RELATED"/>
    <property type="match status" value="1"/>
</dbReference>